<organism evidence="1">
    <name type="scientific">Lepeophtheirus salmonis</name>
    <name type="common">Salmon louse</name>
    <name type="synonym">Caligus salmonis</name>
    <dbReference type="NCBI Taxonomy" id="72036"/>
    <lineage>
        <taxon>Eukaryota</taxon>
        <taxon>Metazoa</taxon>
        <taxon>Ecdysozoa</taxon>
        <taxon>Arthropoda</taxon>
        <taxon>Crustacea</taxon>
        <taxon>Multicrustacea</taxon>
        <taxon>Hexanauplia</taxon>
        <taxon>Copepoda</taxon>
        <taxon>Siphonostomatoida</taxon>
        <taxon>Caligidae</taxon>
        <taxon>Lepeophtheirus</taxon>
    </lineage>
</organism>
<accession>A0A0K2UX44</accession>
<dbReference type="EMBL" id="HACA01024920">
    <property type="protein sequence ID" value="CDW42281.1"/>
    <property type="molecule type" value="Transcribed_RNA"/>
</dbReference>
<name>A0A0K2UX44_LEPSM</name>
<reference evidence="1" key="1">
    <citation type="submission" date="2014-05" db="EMBL/GenBank/DDBJ databases">
        <authorList>
            <person name="Chronopoulou M."/>
        </authorList>
    </citation>
    <scope>NUCLEOTIDE SEQUENCE</scope>
    <source>
        <tissue evidence="1">Whole organism</tissue>
    </source>
</reference>
<evidence type="ECO:0000313" key="1">
    <source>
        <dbReference type="EMBL" id="CDW42281.1"/>
    </source>
</evidence>
<protein>
    <submittedName>
        <fullName evidence="1">Uncharacterized protein</fullName>
    </submittedName>
</protein>
<feature type="non-terminal residue" evidence="1">
    <location>
        <position position="1"/>
    </location>
</feature>
<proteinExistence type="predicted"/>
<sequence>LEIANNYKKIHFLQQQKFALILKEHIYTVSSIIFYFKQIQSNFTEIGVQKIPVHKG</sequence>
<dbReference type="AlphaFoldDB" id="A0A0K2UX44"/>